<reference evidence="1 2" key="2">
    <citation type="journal article" date="2022" name="Mol. Ecol. Resour.">
        <title>The genomes of chicory, endive, great burdock and yacon provide insights into Asteraceae paleo-polyploidization history and plant inulin production.</title>
        <authorList>
            <person name="Fan W."/>
            <person name="Wang S."/>
            <person name="Wang H."/>
            <person name="Wang A."/>
            <person name="Jiang F."/>
            <person name="Liu H."/>
            <person name="Zhao H."/>
            <person name="Xu D."/>
            <person name="Zhang Y."/>
        </authorList>
    </citation>
    <scope>NUCLEOTIDE SEQUENCE [LARGE SCALE GENOMIC DNA]</scope>
    <source>
        <strain evidence="2">cv. Yunnan</strain>
        <tissue evidence="1">Leaves</tissue>
    </source>
</reference>
<gene>
    <name evidence="1" type="ORF">L1987_22271</name>
</gene>
<reference evidence="2" key="1">
    <citation type="journal article" date="2022" name="Mol. Ecol. Resour.">
        <title>The genomes of chicory, endive, great burdock and yacon provide insights into Asteraceae palaeo-polyploidization history and plant inulin production.</title>
        <authorList>
            <person name="Fan W."/>
            <person name="Wang S."/>
            <person name="Wang H."/>
            <person name="Wang A."/>
            <person name="Jiang F."/>
            <person name="Liu H."/>
            <person name="Zhao H."/>
            <person name="Xu D."/>
            <person name="Zhang Y."/>
        </authorList>
    </citation>
    <scope>NUCLEOTIDE SEQUENCE [LARGE SCALE GENOMIC DNA]</scope>
    <source>
        <strain evidence="2">cv. Yunnan</strain>
    </source>
</reference>
<dbReference type="EMBL" id="CM042025">
    <property type="protein sequence ID" value="KAI3806370.1"/>
    <property type="molecule type" value="Genomic_DNA"/>
</dbReference>
<name>A0ACB9IEE0_9ASTR</name>
<comment type="caution">
    <text evidence="1">The sequence shown here is derived from an EMBL/GenBank/DDBJ whole genome shotgun (WGS) entry which is preliminary data.</text>
</comment>
<organism evidence="1 2">
    <name type="scientific">Smallanthus sonchifolius</name>
    <dbReference type="NCBI Taxonomy" id="185202"/>
    <lineage>
        <taxon>Eukaryota</taxon>
        <taxon>Viridiplantae</taxon>
        <taxon>Streptophyta</taxon>
        <taxon>Embryophyta</taxon>
        <taxon>Tracheophyta</taxon>
        <taxon>Spermatophyta</taxon>
        <taxon>Magnoliopsida</taxon>
        <taxon>eudicotyledons</taxon>
        <taxon>Gunneridae</taxon>
        <taxon>Pentapetalae</taxon>
        <taxon>asterids</taxon>
        <taxon>campanulids</taxon>
        <taxon>Asterales</taxon>
        <taxon>Asteraceae</taxon>
        <taxon>Asteroideae</taxon>
        <taxon>Heliantheae alliance</taxon>
        <taxon>Millerieae</taxon>
        <taxon>Smallanthus</taxon>
    </lineage>
</organism>
<evidence type="ECO:0000313" key="1">
    <source>
        <dbReference type="EMBL" id="KAI3806370.1"/>
    </source>
</evidence>
<sequence length="301" mass="34682">MGMTHNMLKEKGLPNYLWAEGVATAIYFINRVLTKAVKFKTPIEAWSCSKPSLHHLKIFGCIAYGHIPVHQRRKLDDRSGKCIFIGYSEESRGAVSKKEWYDDMINKLEAIEKHDTWELVSRPTGRNIVGLKWLYKTKLVAKGKVMRYKARLVVKGYSQKQGINYQETFTPVARFETIRVLIAVAAQRGWPRLQLDVKTAFLNGELSEEIYVQQLEGFEKKGCEEKVYRLKKALYGLKQASRAWYSRIDCYFLQNGYARSYSEPTLVKGLAVPSTRWSLGSEMWIDGGLRVFVQGYAMVRE</sequence>
<evidence type="ECO:0000313" key="2">
    <source>
        <dbReference type="Proteomes" id="UP001056120"/>
    </source>
</evidence>
<protein>
    <submittedName>
        <fullName evidence="1">Uncharacterized protein</fullName>
    </submittedName>
</protein>
<keyword evidence="2" id="KW-1185">Reference proteome</keyword>
<dbReference type="Proteomes" id="UP001056120">
    <property type="component" value="Linkage Group LG08"/>
</dbReference>
<proteinExistence type="predicted"/>
<accession>A0ACB9IEE0</accession>